<proteinExistence type="predicted"/>
<evidence type="ECO:0000313" key="2">
    <source>
        <dbReference type="Proteomes" id="UP001629953"/>
    </source>
</evidence>
<gene>
    <name evidence="1" type="ORF">ABUE30_00215</name>
</gene>
<name>A0ABW9G393_9GAMM</name>
<keyword evidence="2" id="KW-1185">Reference proteome</keyword>
<organism evidence="1 2">
    <name type="scientific">Celerinatantimonas yamalensis</name>
    <dbReference type="NCBI Taxonomy" id="559956"/>
    <lineage>
        <taxon>Bacteria</taxon>
        <taxon>Pseudomonadati</taxon>
        <taxon>Pseudomonadota</taxon>
        <taxon>Gammaproteobacteria</taxon>
        <taxon>Celerinatantimonadaceae</taxon>
        <taxon>Celerinatantimonas</taxon>
    </lineage>
</organism>
<evidence type="ECO:0000313" key="1">
    <source>
        <dbReference type="EMBL" id="MFM2483516.1"/>
    </source>
</evidence>
<comment type="caution">
    <text evidence="1">The sequence shown here is derived from an EMBL/GenBank/DDBJ whole genome shotgun (WGS) entry which is preliminary data.</text>
</comment>
<dbReference type="RefSeq" id="WP_408621627.1">
    <property type="nucleotide sequence ID" value="NZ_JBEQCT010000001.1"/>
</dbReference>
<accession>A0ABW9G393</accession>
<sequence>MHPDQDPMTGFKTLELAFSHGFRMRRVSFTNDIFYVKDKGIYNNRYTYARLDGLKVQQIVVLDENQPLKGLPCFCLFYGTLEELRGQRNTVPFIEQILEQFKKDLPRRYKEFYIESLIEADNDASLAIAAKLFGKPSHDGADERSGIPTKIWQEKFIR</sequence>
<protein>
    <submittedName>
        <fullName evidence="1">Uncharacterized protein</fullName>
    </submittedName>
</protein>
<dbReference type="Proteomes" id="UP001629953">
    <property type="component" value="Unassembled WGS sequence"/>
</dbReference>
<reference evidence="1 2" key="1">
    <citation type="journal article" date="2013" name="Int. J. Syst. Evol. Microbiol.">
        <title>Celerinatantimonas yamalensis sp. nov., a cold-adapted diazotrophic bacterium from a cold permafrost brine.</title>
        <authorList>
            <person name="Shcherbakova V."/>
            <person name="Chuvilskaya N."/>
            <person name="Rivkina E."/>
            <person name="Demidov N."/>
            <person name="Uchaeva V."/>
            <person name="Suetin S."/>
            <person name="Suzina N."/>
            <person name="Gilichinsky D."/>
        </authorList>
    </citation>
    <scope>NUCLEOTIDE SEQUENCE [LARGE SCALE GENOMIC DNA]</scope>
    <source>
        <strain evidence="1 2">C7</strain>
    </source>
</reference>
<dbReference type="EMBL" id="JBEQCT010000001">
    <property type="protein sequence ID" value="MFM2483516.1"/>
    <property type="molecule type" value="Genomic_DNA"/>
</dbReference>